<dbReference type="Proteomes" id="UP000001822">
    <property type="component" value="Chromosome"/>
</dbReference>
<dbReference type="AlphaFoldDB" id="A0A6N4SU36"/>
<dbReference type="InterPro" id="IPR055377">
    <property type="entry name" value="GH3_M"/>
</dbReference>
<sequence>MDLLGKLFSRALKLSTLPTKKKRDAFSQQRKVLKKLLKKSANTQFGLRFNFYEILVQFSSGNKKVFYDFYKRRVPVYTYNTLYNEWWYRLKEGEADVTWPGKVQYFALSSGTSDASTKYIPITEQFLKANKKIGIRQLLSLAHYKLPKDLLGKGILMLGGSTHLHKTETYYEGDLSGIQASKIPFWFQYFYKPGSRIARNRDWESKLNDIVESAPDWDIGFIVGVPAWLQILLERIIARYQLKTIHDIWPNLTVFVHGGVAFDPYRKGFEKLLAKPIIYIETYLASEGFIAYQAGPGRKGMKLILDNGIFFEFVPFNEQNINASGDIVVNPKTLMIHEVEEGVDYVLLVSTCAGTWRYMIGDVIRFVDKAQAEIIITGRTKHFISLCGEHLSVDNMNQAIKLVAEELNIIIKEFTVSGIAHDTLFAHQWYIGTDHVIDPVVVSDLLDEKLKLLNDDYRVERTSALKEIFVTILPSQSFYDWMRYRGKEGGQNKFPRVLNKKLHEDWKAFLNQ</sequence>
<evidence type="ECO:0000313" key="4">
    <source>
        <dbReference type="Proteomes" id="UP000001822"/>
    </source>
</evidence>
<dbReference type="Pfam" id="PF03321">
    <property type="entry name" value="GH3"/>
    <property type="match status" value="2"/>
</dbReference>
<dbReference type="EMBL" id="CP000383">
    <property type="protein sequence ID" value="ABG59912.1"/>
    <property type="molecule type" value="Genomic_DNA"/>
</dbReference>
<name>A0A6N4SU36_CYTH3</name>
<dbReference type="Pfam" id="PF23572">
    <property type="entry name" value="GH3_C"/>
    <property type="match status" value="1"/>
</dbReference>
<dbReference type="GO" id="GO:0005737">
    <property type="term" value="C:cytoplasm"/>
    <property type="evidence" value="ECO:0007669"/>
    <property type="project" value="TreeGrafter"/>
</dbReference>
<evidence type="ECO:0000259" key="2">
    <source>
        <dbReference type="Pfam" id="PF23572"/>
    </source>
</evidence>
<dbReference type="InterPro" id="IPR004993">
    <property type="entry name" value="GH3"/>
</dbReference>
<dbReference type="InterPro" id="IPR055378">
    <property type="entry name" value="GH3_C"/>
</dbReference>
<organism evidence="3 4">
    <name type="scientific">Cytophaga hutchinsonii (strain ATCC 33406 / DSM 1761 / CIP 103989 / NBRC 15051 / NCIMB 9469 / D465)</name>
    <dbReference type="NCBI Taxonomy" id="269798"/>
    <lineage>
        <taxon>Bacteria</taxon>
        <taxon>Pseudomonadati</taxon>
        <taxon>Bacteroidota</taxon>
        <taxon>Cytophagia</taxon>
        <taxon>Cytophagales</taxon>
        <taxon>Cytophagaceae</taxon>
        <taxon>Cytophaga</taxon>
    </lineage>
</organism>
<accession>A0A6N4SU36</accession>
<gene>
    <name evidence="3" type="ordered locus">CHU_2660</name>
</gene>
<dbReference type="Pfam" id="PF23571">
    <property type="entry name" value="GH3_M"/>
    <property type="match status" value="1"/>
</dbReference>
<evidence type="ECO:0000259" key="1">
    <source>
        <dbReference type="Pfam" id="PF23571"/>
    </source>
</evidence>
<keyword evidence="4" id="KW-1185">Reference proteome</keyword>
<protein>
    <recommendedName>
        <fullName evidence="5">GH3 auxin-responsive promoter</fullName>
    </recommendedName>
</protein>
<feature type="domain" description="GH3 C-terminal" evidence="2">
    <location>
        <begin position="395"/>
        <end position="500"/>
    </location>
</feature>
<dbReference type="PANTHER" id="PTHR31901">
    <property type="entry name" value="GH3 DOMAIN-CONTAINING PROTEIN"/>
    <property type="match status" value="1"/>
</dbReference>
<dbReference type="RefSeq" id="WP_011586022.1">
    <property type="nucleotide sequence ID" value="NC_008255.1"/>
</dbReference>
<dbReference type="OrthoDB" id="5678283at2"/>
<evidence type="ECO:0008006" key="5">
    <source>
        <dbReference type="Google" id="ProtNLM"/>
    </source>
</evidence>
<dbReference type="KEGG" id="chu:CHU_2660"/>
<reference evidence="3 4" key="1">
    <citation type="journal article" date="2007" name="Appl. Environ. Microbiol.">
        <title>Genome sequence of the cellulolytic gliding bacterium Cytophaga hutchinsonii.</title>
        <authorList>
            <person name="Xie G."/>
            <person name="Bruce D.C."/>
            <person name="Challacombe J.F."/>
            <person name="Chertkov O."/>
            <person name="Detter J.C."/>
            <person name="Gilna P."/>
            <person name="Han C.S."/>
            <person name="Lucas S."/>
            <person name="Misra M."/>
            <person name="Myers G.L."/>
            <person name="Richardson P."/>
            <person name="Tapia R."/>
            <person name="Thayer N."/>
            <person name="Thompson L.S."/>
            <person name="Brettin T.S."/>
            <person name="Henrissat B."/>
            <person name="Wilson D.B."/>
            <person name="McBride M.J."/>
        </authorList>
    </citation>
    <scope>NUCLEOTIDE SEQUENCE [LARGE SCALE GENOMIC DNA]</scope>
    <source>
        <strain evidence="4">ATCC 33406 / DSM 1761 / CIP 103989 / NBRC 15051 / NCIMB 9469 / D465</strain>
    </source>
</reference>
<evidence type="ECO:0000313" key="3">
    <source>
        <dbReference type="EMBL" id="ABG59912.1"/>
    </source>
</evidence>
<feature type="domain" description="GH3 middle" evidence="1">
    <location>
        <begin position="303"/>
        <end position="369"/>
    </location>
</feature>
<dbReference type="PANTHER" id="PTHR31901:SF9">
    <property type="entry name" value="GH3 DOMAIN-CONTAINING PROTEIN"/>
    <property type="match status" value="1"/>
</dbReference>
<dbReference type="GO" id="GO:0016881">
    <property type="term" value="F:acid-amino acid ligase activity"/>
    <property type="evidence" value="ECO:0007669"/>
    <property type="project" value="TreeGrafter"/>
</dbReference>
<proteinExistence type="predicted"/>